<gene>
    <name evidence="3" type="ORF">OMM_04375</name>
</gene>
<evidence type="ECO:0000313" key="4">
    <source>
        <dbReference type="Proteomes" id="UP000189670"/>
    </source>
</evidence>
<dbReference type="EMBL" id="ATBP01000844">
    <property type="protein sequence ID" value="ETR68751.1"/>
    <property type="molecule type" value="Genomic_DNA"/>
</dbReference>
<evidence type="ECO:0000313" key="3">
    <source>
        <dbReference type="EMBL" id="ETR68751.1"/>
    </source>
</evidence>
<dbReference type="GO" id="GO:0003824">
    <property type="term" value="F:catalytic activity"/>
    <property type="evidence" value="ECO:0007669"/>
    <property type="project" value="UniProtKB-ARBA"/>
</dbReference>
<accession>A0A1V1P1S0</accession>
<organism evidence="3 4">
    <name type="scientific">Candidatus Magnetoglobus multicellularis str. Araruama</name>
    <dbReference type="NCBI Taxonomy" id="890399"/>
    <lineage>
        <taxon>Bacteria</taxon>
        <taxon>Pseudomonadati</taxon>
        <taxon>Thermodesulfobacteriota</taxon>
        <taxon>Desulfobacteria</taxon>
        <taxon>Desulfobacterales</taxon>
        <taxon>Desulfobacteraceae</taxon>
        <taxon>Candidatus Magnetoglobus</taxon>
    </lineage>
</organism>
<dbReference type="Proteomes" id="UP000189670">
    <property type="component" value="Unassembled WGS sequence"/>
</dbReference>
<dbReference type="InterPro" id="IPR006380">
    <property type="entry name" value="SPP-like_dom"/>
</dbReference>
<comment type="caution">
    <text evidence="3">The sequence shown here is derived from an EMBL/GenBank/DDBJ whole genome shotgun (WGS) entry which is preliminary data.</text>
</comment>
<dbReference type="Pfam" id="PF05116">
    <property type="entry name" value="S6PP"/>
    <property type="match status" value="1"/>
</dbReference>
<protein>
    <recommendedName>
        <fullName evidence="2">Sucrose phosphatase-like domain-containing protein</fullName>
    </recommendedName>
</protein>
<name>A0A1V1P1S0_9BACT</name>
<reference evidence="4" key="1">
    <citation type="submission" date="2012-11" db="EMBL/GenBank/DDBJ databases">
        <authorList>
            <person name="Lucero-Rivera Y.E."/>
            <person name="Tovar-Ramirez D."/>
        </authorList>
    </citation>
    <scope>NUCLEOTIDE SEQUENCE [LARGE SCALE GENOMIC DNA]</scope>
    <source>
        <strain evidence="4">Araruama</strain>
    </source>
</reference>
<evidence type="ECO:0000256" key="1">
    <source>
        <dbReference type="SAM" id="Coils"/>
    </source>
</evidence>
<evidence type="ECO:0000259" key="2">
    <source>
        <dbReference type="Pfam" id="PF05116"/>
    </source>
</evidence>
<feature type="domain" description="Sucrose phosphatase-like" evidence="2">
    <location>
        <begin position="22"/>
        <end position="101"/>
    </location>
</feature>
<feature type="coiled-coil region" evidence="1">
    <location>
        <begin position="59"/>
        <end position="98"/>
    </location>
</feature>
<sequence>MKKILYNEIDGFKIIVGEAALIVDPEATKKKVGNSIENTEEFKQQKKYADEMNNHWRMMAQSEESYKLAEKQNNKKKMQEHEDNYYYHRKKYKELEKQLHKLAPIINKKRSELFKENEVYFEPSKNEIHVEDAQCDRLINLFMKNSYVNTEGKIIPDNRGIYYSKDKEWSRHEITKIGVDPQIDWIKEKNLTSDSKEEIYEQFELERIANLSPEDKLKEAEQLKVKVTSESVYMKHELEIKEDPKATEKSRKYYKEECQKIDDLYGIK</sequence>
<keyword evidence="1" id="KW-0175">Coiled coil</keyword>
<dbReference type="AlphaFoldDB" id="A0A1V1P1S0"/>
<proteinExistence type="predicted"/>